<dbReference type="InterPro" id="IPR011006">
    <property type="entry name" value="CheY-like_superfamily"/>
</dbReference>
<feature type="domain" description="Histidine kinase" evidence="10">
    <location>
        <begin position="175"/>
        <end position="398"/>
    </location>
</feature>
<dbReference type="SUPFAM" id="SSF55874">
    <property type="entry name" value="ATPase domain of HSP90 chaperone/DNA topoisomerase II/histidine kinase"/>
    <property type="match status" value="1"/>
</dbReference>
<keyword evidence="5" id="KW-0547">Nucleotide-binding</keyword>
<dbReference type="InterPro" id="IPR005467">
    <property type="entry name" value="His_kinase_dom"/>
</dbReference>
<dbReference type="Gene3D" id="3.30.565.10">
    <property type="entry name" value="Histidine kinase-like ATPase, C-terminal domain"/>
    <property type="match status" value="1"/>
</dbReference>
<dbReference type="PROSITE" id="PS50109">
    <property type="entry name" value="HIS_KIN"/>
    <property type="match status" value="1"/>
</dbReference>
<keyword evidence="3 9" id="KW-0597">Phosphoprotein</keyword>
<evidence type="ECO:0000256" key="6">
    <source>
        <dbReference type="ARBA" id="ARBA00022777"/>
    </source>
</evidence>
<keyword evidence="4" id="KW-0808">Transferase</keyword>
<proteinExistence type="predicted"/>
<evidence type="ECO:0000259" key="11">
    <source>
        <dbReference type="PROSITE" id="PS50110"/>
    </source>
</evidence>
<dbReference type="Pfam" id="PF02518">
    <property type="entry name" value="HATPase_c"/>
    <property type="match status" value="1"/>
</dbReference>
<dbReference type="CDD" id="cd00130">
    <property type="entry name" value="PAS"/>
    <property type="match status" value="1"/>
</dbReference>
<organism evidence="13 14">
    <name type="scientific">Rhizobium setariae</name>
    <dbReference type="NCBI Taxonomy" id="2801340"/>
    <lineage>
        <taxon>Bacteria</taxon>
        <taxon>Pseudomonadati</taxon>
        <taxon>Pseudomonadota</taxon>
        <taxon>Alphaproteobacteria</taxon>
        <taxon>Hyphomicrobiales</taxon>
        <taxon>Rhizobiaceae</taxon>
        <taxon>Rhizobium/Agrobacterium group</taxon>
        <taxon>Rhizobium</taxon>
    </lineage>
</organism>
<keyword evidence="8" id="KW-0902">Two-component regulatory system</keyword>
<dbReference type="SMART" id="SM00091">
    <property type="entry name" value="PAS"/>
    <property type="match status" value="1"/>
</dbReference>
<dbReference type="Pfam" id="PF00072">
    <property type="entry name" value="Response_reg"/>
    <property type="match status" value="1"/>
</dbReference>
<keyword evidence="14" id="KW-1185">Reference proteome</keyword>
<dbReference type="Pfam" id="PF00512">
    <property type="entry name" value="HisKA"/>
    <property type="match status" value="1"/>
</dbReference>
<gene>
    <name evidence="13" type="ORF">JJB09_03135</name>
</gene>
<dbReference type="AlphaFoldDB" id="A0A936YLN3"/>
<comment type="caution">
    <text evidence="13">The sequence shown here is derived from an EMBL/GenBank/DDBJ whole genome shotgun (WGS) entry which is preliminary data.</text>
</comment>
<dbReference type="SMART" id="SM00388">
    <property type="entry name" value="HisKA"/>
    <property type="match status" value="1"/>
</dbReference>
<name>A0A936YLN3_9HYPH</name>
<dbReference type="SUPFAM" id="SSF47384">
    <property type="entry name" value="Homodimeric domain of signal transducing histidine kinase"/>
    <property type="match status" value="1"/>
</dbReference>
<dbReference type="SUPFAM" id="SSF52172">
    <property type="entry name" value="CheY-like"/>
    <property type="match status" value="1"/>
</dbReference>
<sequence>MNPPFDMTETGVREQQLADTIARLAESEALHRAIVATSLDCLIIVDGDGRVVDFNPAAERLFGYSRAEALGREIGALIVPEKYRAAHYAGMARYISTGVTSVIGKRVELEAMTRDGAMVPVELALADVSVGDTRFFTAHIRDLSAAKSAQLEIERQRESLYQKEKLAALGSLLSGVAHELNNPLSIVLGQAMMLREMIGRQANAFAGGQDFTDRAIRIETAANRCARVVKTFLAMARQRKAERNYVSIAKVVADAAELLSYSLKTSDVMVEIELEKGLPETFADADLIHQVLVNLIVNARQALEEKGGADRRIWLSATHERGNDAIVVHIRDNGGGIPSSIRNRIFDPFFTTKPQDHGTGIGLAVSRGLIEAHGGTLDLAIPQPDTGAEFVIRLPIAGKNGADIETVDNVSSHNAPVVRAQAHVLVVDDEPDLAELIAEIAGGLGYRTTVATSGHAAQRLISASELPIAAILCDIRMPDGDGPGLYDWLSANRPELMSRIGFVTGDTLGPSAGRFLARTGCPVIEKPFAPDDIARVLDTLIT</sequence>
<dbReference type="EMBL" id="JAEQNC010000002">
    <property type="protein sequence ID" value="MBL0371012.1"/>
    <property type="molecule type" value="Genomic_DNA"/>
</dbReference>
<dbReference type="InterPro" id="IPR035965">
    <property type="entry name" value="PAS-like_dom_sf"/>
</dbReference>
<dbReference type="InterPro" id="IPR036097">
    <property type="entry name" value="HisK_dim/P_sf"/>
</dbReference>
<dbReference type="SMART" id="SM00387">
    <property type="entry name" value="HATPase_c"/>
    <property type="match status" value="1"/>
</dbReference>
<evidence type="ECO:0000256" key="1">
    <source>
        <dbReference type="ARBA" id="ARBA00000085"/>
    </source>
</evidence>
<dbReference type="PRINTS" id="PR00344">
    <property type="entry name" value="BCTRLSENSOR"/>
</dbReference>
<dbReference type="Gene3D" id="3.30.450.20">
    <property type="entry name" value="PAS domain"/>
    <property type="match status" value="1"/>
</dbReference>
<comment type="catalytic activity">
    <reaction evidence="1">
        <text>ATP + protein L-histidine = ADP + protein N-phospho-L-histidine.</text>
        <dbReference type="EC" id="2.7.13.3"/>
    </reaction>
</comment>
<evidence type="ECO:0000256" key="2">
    <source>
        <dbReference type="ARBA" id="ARBA00012438"/>
    </source>
</evidence>
<dbReference type="EC" id="2.7.13.3" evidence="2"/>
<dbReference type="InterPro" id="IPR003661">
    <property type="entry name" value="HisK_dim/P_dom"/>
</dbReference>
<evidence type="ECO:0000259" key="10">
    <source>
        <dbReference type="PROSITE" id="PS50109"/>
    </source>
</evidence>
<dbReference type="CDD" id="cd00156">
    <property type="entry name" value="REC"/>
    <property type="match status" value="1"/>
</dbReference>
<evidence type="ECO:0000256" key="7">
    <source>
        <dbReference type="ARBA" id="ARBA00022840"/>
    </source>
</evidence>
<dbReference type="CDD" id="cd00082">
    <property type="entry name" value="HisKA"/>
    <property type="match status" value="1"/>
</dbReference>
<evidence type="ECO:0000256" key="4">
    <source>
        <dbReference type="ARBA" id="ARBA00022679"/>
    </source>
</evidence>
<dbReference type="PROSITE" id="PS50112">
    <property type="entry name" value="PAS"/>
    <property type="match status" value="1"/>
</dbReference>
<dbReference type="PROSITE" id="PS50110">
    <property type="entry name" value="RESPONSE_REGULATORY"/>
    <property type="match status" value="1"/>
</dbReference>
<dbReference type="InterPro" id="IPR000014">
    <property type="entry name" value="PAS"/>
</dbReference>
<dbReference type="InterPro" id="IPR036890">
    <property type="entry name" value="HATPase_C_sf"/>
</dbReference>
<dbReference type="GO" id="GO:0005524">
    <property type="term" value="F:ATP binding"/>
    <property type="evidence" value="ECO:0007669"/>
    <property type="project" value="UniProtKB-KW"/>
</dbReference>
<dbReference type="PANTHER" id="PTHR43065">
    <property type="entry name" value="SENSOR HISTIDINE KINASE"/>
    <property type="match status" value="1"/>
</dbReference>
<dbReference type="NCBIfam" id="TIGR00229">
    <property type="entry name" value="sensory_box"/>
    <property type="match status" value="1"/>
</dbReference>
<keyword evidence="7" id="KW-0067">ATP-binding</keyword>
<dbReference type="RefSeq" id="WP_201652981.1">
    <property type="nucleotide sequence ID" value="NZ_JAEQNC010000002.1"/>
</dbReference>
<evidence type="ECO:0000256" key="3">
    <source>
        <dbReference type="ARBA" id="ARBA00022553"/>
    </source>
</evidence>
<dbReference type="SMART" id="SM00448">
    <property type="entry name" value="REC"/>
    <property type="match status" value="1"/>
</dbReference>
<reference evidence="13" key="1">
    <citation type="submission" date="2021-01" db="EMBL/GenBank/DDBJ databases">
        <title>Rhizobium sp. strain KVB221 16S ribosomal RNA gene Genome sequencing and assembly.</title>
        <authorList>
            <person name="Kang M."/>
        </authorList>
    </citation>
    <scope>NUCLEOTIDE SEQUENCE</scope>
    <source>
        <strain evidence="13">KVB221</strain>
    </source>
</reference>
<dbReference type="InterPro" id="IPR001789">
    <property type="entry name" value="Sig_transdc_resp-reg_receiver"/>
</dbReference>
<dbReference type="Proteomes" id="UP000633219">
    <property type="component" value="Unassembled WGS sequence"/>
</dbReference>
<dbReference type="GO" id="GO:0000155">
    <property type="term" value="F:phosphorelay sensor kinase activity"/>
    <property type="evidence" value="ECO:0007669"/>
    <property type="project" value="InterPro"/>
</dbReference>
<feature type="modified residue" description="4-aspartylphosphate" evidence="9">
    <location>
        <position position="474"/>
    </location>
</feature>
<dbReference type="InterPro" id="IPR003594">
    <property type="entry name" value="HATPase_dom"/>
</dbReference>
<evidence type="ECO:0000256" key="9">
    <source>
        <dbReference type="PROSITE-ProRule" id="PRU00169"/>
    </source>
</evidence>
<feature type="domain" description="Response regulatory" evidence="11">
    <location>
        <begin position="423"/>
        <end position="541"/>
    </location>
</feature>
<keyword evidence="6" id="KW-0418">Kinase</keyword>
<evidence type="ECO:0000256" key="8">
    <source>
        <dbReference type="ARBA" id="ARBA00023012"/>
    </source>
</evidence>
<dbReference type="SUPFAM" id="SSF55785">
    <property type="entry name" value="PYP-like sensor domain (PAS domain)"/>
    <property type="match status" value="1"/>
</dbReference>
<dbReference type="Gene3D" id="3.40.50.2300">
    <property type="match status" value="1"/>
</dbReference>
<dbReference type="Pfam" id="PF13426">
    <property type="entry name" value="PAS_9"/>
    <property type="match status" value="1"/>
</dbReference>
<evidence type="ECO:0000259" key="12">
    <source>
        <dbReference type="PROSITE" id="PS50112"/>
    </source>
</evidence>
<evidence type="ECO:0000313" key="13">
    <source>
        <dbReference type="EMBL" id="MBL0371012.1"/>
    </source>
</evidence>
<evidence type="ECO:0000256" key="5">
    <source>
        <dbReference type="ARBA" id="ARBA00022741"/>
    </source>
</evidence>
<protein>
    <recommendedName>
        <fullName evidence="2">histidine kinase</fullName>
        <ecNumber evidence="2">2.7.13.3</ecNumber>
    </recommendedName>
</protein>
<feature type="domain" description="PAS" evidence="12">
    <location>
        <begin position="27"/>
        <end position="98"/>
    </location>
</feature>
<dbReference type="PANTHER" id="PTHR43065:SF46">
    <property type="entry name" value="C4-DICARBOXYLATE TRANSPORT SENSOR PROTEIN DCTB"/>
    <property type="match status" value="1"/>
</dbReference>
<evidence type="ECO:0000313" key="14">
    <source>
        <dbReference type="Proteomes" id="UP000633219"/>
    </source>
</evidence>
<dbReference type="InterPro" id="IPR004358">
    <property type="entry name" value="Sig_transdc_His_kin-like_C"/>
</dbReference>
<dbReference type="Gene3D" id="1.10.287.130">
    <property type="match status" value="1"/>
</dbReference>
<accession>A0A936YLN3</accession>